<dbReference type="GO" id="GO:0005524">
    <property type="term" value="F:ATP binding"/>
    <property type="evidence" value="ECO:0007669"/>
    <property type="project" value="UniProtKB-UniRule"/>
</dbReference>
<sequence length="343" mass="38646">MPFGSNPIVPKTRRISVEYLVSQLREKIRLQVQACASAAACMQRYLTEADLHRPGLALTGYTHLFAWKRVQILGNTECEYLENLDASARLTAFGNLTQFEIPVMFVTHGNELPPELLQMAEDAGIPVFTTHTETVKFMYLLRDFLEDQFALQTIVHGAMVDVYGIGILITGKAGIGKSEVALDLVERGHRLVADDVVTLTKKNNVLMSAATDINKHFMEVRGLGIIDIMSMFGIRAVRYQKRLEVLLELYLWDELTEVDRTGLERKREAILDVEVPVIQLPITPGKNITVIAEVIAMNYLLNNYGYDAARAFQERIKTRIAQKQRTGQTGPNRAVNYFEGDIE</sequence>
<dbReference type="KEGG" id="cprv:CYPRO_1948"/>
<gene>
    <name evidence="14" type="primary">hprK</name>
    <name evidence="17" type="ORF">CYPRO_1948</name>
</gene>
<keyword evidence="11 14" id="KW-0460">Magnesium</keyword>
<dbReference type="Pfam" id="PF07475">
    <property type="entry name" value="Hpr_kinase_C"/>
    <property type="match status" value="1"/>
</dbReference>
<dbReference type="GO" id="GO:0006109">
    <property type="term" value="P:regulation of carbohydrate metabolic process"/>
    <property type="evidence" value="ECO:0007669"/>
    <property type="project" value="UniProtKB-UniRule"/>
</dbReference>
<dbReference type="SUPFAM" id="SSF53795">
    <property type="entry name" value="PEP carboxykinase-like"/>
    <property type="match status" value="1"/>
</dbReference>
<comment type="catalytic activity">
    <reaction evidence="13 14">
        <text>[HPr protein]-O-phospho-L-serine + phosphate + H(+) = [HPr protein]-L-serine + diphosphate</text>
        <dbReference type="Rhea" id="RHEA:46604"/>
        <dbReference type="Rhea" id="RHEA-COMP:11602"/>
        <dbReference type="Rhea" id="RHEA-COMP:11603"/>
        <dbReference type="ChEBI" id="CHEBI:15378"/>
        <dbReference type="ChEBI" id="CHEBI:29999"/>
        <dbReference type="ChEBI" id="CHEBI:33019"/>
        <dbReference type="ChEBI" id="CHEBI:43474"/>
        <dbReference type="ChEBI" id="CHEBI:83421"/>
    </reaction>
</comment>
<feature type="active site" evidence="14">
    <location>
        <position position="177"/>
    </location>
</feature>
<comment type="domain">
    <text evidence="14">The Walker A ATP-binding motif also binds Pi and PPi.</text>
</comment>
<keyword evidence="8 14" id="KW-0547">Nucleotide-binding</keyword>
<dbReference type="GO" id="GO:0004674">
    <property type="term" value="F:protein serine/threonine kinase activity"/>
    <property type="evidence" value="ECO:0007669"/>
    <property type="project" value="UniProtKB-KW"/>
</dbReference>
<keyword evidence="7 14" id="KW-0479">Metal-binding</keyword>
<evidence type="ECO:0000256" key="4">
    <source>
        <dbReference type="ARBA" id="ARBA00011643"/>
    </source>
</evidence>
<keyword evidence="9 14" id="KW-0418">Kinase</keyword>
<feature type="domain" description="HPr(Ser) kinase/phosphorylase N-terminal" evidence="15">
    <location>
        <begin position="21"/>
        <end position="145"/>
    </location>
</feature>
<evidence type="ECO:0000256" key="14">
    <source>
        <dbReference type="HAMAP-Rule" id="MF_01249"/>
    </source>
</evidence>
<dbReference type="RefSeq" id="WP_114984420.1">
    <property type="nucleotide sequence ID" value="NZ_CP027806.1"/>
</dbReference>
<dbReference type="Proteomes" id="UP000254808">
    <property type="component" value="Chromosome"/>
</dbReference>
<keyword evidence="6 14" id="KW-0808">Transferase</keyword>
<feature type="active site" evidence="14">
    <location>
        <position position="156"/>
    </location>
</feature>
<dbReference type="InterPro" id="IPR027417">
    <property type="entry name" value="P-loop_NTPase"/>
</dbReference>
<proteinExistence type="inferred from homology"/>
<dbReference type="FunFam" id="3.40.50.300:FF:000174">
    <property type="entry name" value="HPr kinase/phosphorylase"/>
    <property type="match status" value="1"/>
</dbReference>
<dbReference type="OrthoDB" id="9778803at2"/>
<keyword evidence="5 14" id="KW-0723">Serine/threonine-protein kinase</keyword>
<accession>A0A345UL46</accession>
<comment type="cofactor">
    <cofactor evidence="2 14">
        <name>Mg(2+)</name>
        <dbReference type="ChEBI" id="CHEBI:18420"/>
    </cofactor>
</comment>
<evidence type="ECO:0000256" key="7">
    <source>
        <dbReference type="ARBA" id="ARBA00022723"/>
    </source>
</evidence>
<dbReference type="AlphaFoldDB" id="A0A345UL46"/>
<organism evidence="17 18">
    <name type="scientific">Cyclonatronum proteinivorum</name>
    <dbReference type="NCBI Taxonomy" id="1457365"/>
    <lineage>
        <taxon>Bacteria</taxon>
        <taxon>Pseudomonadati</taxon>
        <taxon>Balneolota</taxon>
        <taxon>Balneolia</taxon>
        <taxon>Balneolales</taxon>
        <taxon>Cyclonatronaceae</taxon>
        <taxon>Cyclonatronum</taxon>
    </lineage>
</organism>
<comment type="miscellaneous">
    <text evidence="14">Both phosphorylation and phosphorolysis are carried out by the same active site and suggest a common mechanism for both reactions.</text>
</comment>
<keyword evidence="18" id="KW-1185">Reference proteome</keyword>
<dbReference type="SUPFAM" id="SSF75138">
    <property type="entry name" value="HprK N-terminal domain-like"/>
    <property type="match status" value="1"/>
</dbReference>
<dbReference type="Pfam" id="PF02603">
    <property type="entry name" value="Hpr_kinase_N"/>
    <property type="match status" value="1"/>
</dbReference>
<feature type="region of interest" description="Important for the catalytic mechanism of both phosphorylation and dephosphorylation" evidence="14">
    <location>
        <begin position="218"/>
        <end position="227"/>
    </location>
</feature>
<comment type="similarity">
    <text evidence="3 14">Belongs to the HPrK/P family.</text>
</comment>
<dbReference type="InterPro" id="IPR003755">
    <property type="entry name" value="HPr(Ser)_kin/Pase"/>
</dbReference>
<feature type="region of interest" description="Important for the catalytic mechanism of dephosphorylation" evidence="14">
    <location>
        <begin position="281"/>
        <end position="286"/>
    </location>
</feature>
<dbReference type="NCBIfam" id="TIGR00679">
    <property type="entry name" value="hpr-ser"/>
    <property type="match status" value="1"/>
</dbReference>
<keyword evidence="12 14" id="KW-0511">Multifunctional enzyme</keyword>
<protein>
    <recommendedName>
        <fullName evidence="14">HPr kinase/phosphorylase</fullName>
        <shortName evidence="14">HPrK/P</shortName>
        <ecNumber evidence="14">2.7.11.-</ecNumber>
        <ecNumber evidence="14">2.7.4.-</ecNumber>
    </recommendedName>
    <alternativeName>
        <fullName evidence="14">HPr(Ser) kinase/phosphorylase</fullName>
    </alternativeName>
</protein>
<comment type="catalytic activity">
    <reaction evidence="1 14">
        <text>[HPr protein]-L-serine + ATP = [HPr protein]-O-phospho-L-serine + ADP + H(+)</text>
        <dbReference type="Rhea" id="RHEA:46600"/>
        <dbReference type="Rhea" id="RHEA-COMP:11602"/>
        <dbReference type="Rhea" id="RHEA-COMP:11603"/>
        <dbReference type="ChEBI" id="CHEBI:15378"/>
        <dbReference type="ChEBI" id="CHEBI:29999"/>
        <dbReference type="ChEBI" id="CHEBI:30616"/>
        <dbReference type="ChEBI" id="CHEBI:83421"/>
        <dbReference type="ChEBI" id="CHEBI:456216"/>
    </reaction>
</comment>
<evidence type="ECO:0000256" key="6">
    <source>
        <dbReference type="ARBA" id="ARBA00022679"/>
    </source>
</evidence>
<evidence type="ECO:0000259" key="16">
    <source>
        <dbReference type="Pfam" id="PF07475"/>
    </source>
</evidence>
<feature type="binding site" evidence="14">
    <location>
        <position position="178"/>
    </location>
    <ligand>
        <name>Mg(2+)</name>
        <dbReference type="ChEBI" id="CHEBI:18420"/>
    </ligand>
</feature>
<keyword evidence="10 14" id="KW-0067">ATP-binding</keyword>
<evidence type="ECO:0000256" key="1">
    <source>
        <dbReference type="ARBA" id="ARBA00001120"/>
    </source>
</evidence>
<evidence type="ECO:0000256" key="9">
    <source>
        <dbReference type="ARBA" id="ARBA00022777"/>
    </source>
</evidence>
<feature type="active site" description="Proton acceptor; for phosphorylation activity. Proton donor; for dephosphorylation activity" evidence="14">
    <location>
        <position position="195"/>
    </location>
</feature>
<evidence type="ECO:0000256" key="2">
    <source>
        <dbReference type="ARBA" id="ARBA00001946"/>
    </source>
</evidence>
<dbReference type="HAMAP" id="MF_01249">
    <property type="entry name" value="HPr_kinase"/>
    <property type="match status" value="1"/>
</dbReference>
<evidence type="ECO:0000256" key="3">
    <source>
        <dbReference type="ARBA" id="ARBA00006883"/>
    </source>
</evidence>
<dbReference type="InterPro" id="IPR028979">
    <property type="entry name" value="Ser_kin/Pase_Hpr-like_N_sf"/>
</dbReference>
<feature type="active site" evidence="14">
    <location>
        <position position="260"/>
    </location>
</feature>
<dbReference type="Gene3D" id="3.40.50.300">
    <property type="entry name" value="P-loop containing nucleotide triphosphate hydrolases"/>
    <property type="match status" value="1"/>
</dbReference>
<evidence type="ECO:0000256" key="10">
    <source>
        <dbReference type="ARBA" id="ARBA00022840"/>
    </source>
</evidence>
<dbReference type="EC" id="2.7.4.-" evidence="14"/>
<evidence type="ECO:0000313" key="18">
    <source>
        <dbReference type="Proteomes" id="UP000254808"/>
    </source>
</evidence>
<evidence type="ECO:0000256" key="13">
    <source>
        <dbReference type="ARBA" id="ARBA00047657"/>
    </source>
</evidence>
<evidence type="ECO:0000259" key="15">
    <source>
        <dbReference type="Pfam" id="PF02603"/>
    </source>
</evidence>
<dbReference type="Gene3D" id="3.40.1390.20">
    <property type="entry name" value="HprK N-terminal domain-like"/>
    <property type="match status" value="1"/>
</dbReference>
<comment type="function">
    <text evidence="14">Catalyzes the ATP- as well as the pyrophosphate-dependent phosphorylation of a specific serine residue in HPr, a phosphocarrier protein of the phosphoenolpyruvate-dependent sugar phosphotransferase system (PTS). HprK/P also catalyzes the pyrophosphate-producing, inorganic phosphate-dependent dephosphorylation (phosphorolysis) of seryl-phosphorylated HPr (P-Ser-HPr).</text>
</comment>
<dbReference type="GO" id="GO:0004712">
    <property type="term" value="F:protein serine/threonine/tyrosine kinase activity"/>
    <property type="evidence" value="ECO:0007669"/>
    <property type="project" value="UniProtKB-UniRule"/>
</dbReference>
<dbReference type="EMBL" id="CP027806">
    <property type="protein sequence ID" value="AXJ01198.1"/>
    <property type="molecule type" value="Genomic_DNA"/>
</dbReference>
<dbReference type="GO" id="GO:0000287">
    <property type="term" value="F:magnesium ion binding"/>
    <property type="evidence" value="ECO:0007669"/>
    <property type="project" value="UniProtKB-UniRule"/>
</dbReference>
<dbReference type="PANTHER" id="PTHR30305">
    <property type="entry name" value="PROTEIN YJDM-RELATED"/>
    <property type="match status" value="1"/>
</dbReference>
<evidence type="ECO:0000256" key="12">
    <source>
        <dbReference type="ARBA" id="ARBA00023268"/>
    </source>
</evidence>
<evidence type="ECO:0000256" key="11">
    <source>
        <dbReference type="ARBA" id="ARBA00022842"/>
    </source>
</evidence>
<dbReference type="GO" id="GO:0000155">
    <property type="term" value="F:phosphorelay sensor kinase activity"/>
    <property type="evidence" value="ECO:0007669"/>
    <property type="project" value="InterPro"/>
</dbReference>
<comment type="subunit">
    <text evidence="4 14">Homohexamer.</text>
</comment>
<feature type="binding site" evidence="14">
    <location>
        <begin position="171"/>
        <end position="178"/>
    </location>
    <ligand>
        <name>ATP</name>
        <dbReference type="ChEBI" id="CHEBI:30616"/>
    </ligand>
</feature>
<dbReference type="InterPro" id="IPR011126">
    <property type="entry name" value="Hpr_kin/Pase_Hpr_N"/>
</dbReference>
<dbReference type="InterPro" id="IPR011104">
    <property type="entry name" value="Hpr_kin/Pase_C"/>
</dbReference>
<name>A0A345UL46_9BACT</name>
<evidence type="ECO:0000256" key="5">
    <source>
        <dbReference type="ARBA" id="ARBA00022527"/>
    </source>
</evidence>
<dbReference type="EC" id="2.7.11.-" evidence="14"/>
<evidence type="ECO:0000313" key="17">
    <source>
        <dbReference type="EMBL" id="AXJ01198.1"/>
    </source>
</evidence>
<dbReference type="CDD" id="cd01918">
    <property type="entry name" value="HprK_C"/>
    <property type="match status" value="1"/>
</dbReference>
<feature type="binding site" evidence="14">
    <location>
        <position position="219"/>
    </location>
    <ligand>
        <name>Mg(2+)</name>
        <dbReference type="ChEBI" id="CHEBI:18420"/>
    </ligand>
</feature>
<feature type="domain" description="HPr kinase/phosphorylase C-terminal" evidence="16">
    <location>
        <begin position="148"/>
        <end position="315"/>
    </location>
</feature>
<evidence type="ECO:0000256" key="8">
    <source>
        <dbReference type="ARBA" id="ARBA00022741"/>
    </source>
</evidence>
<reference evidence="17 18" key="1">
    <citation type="submission" date="2018-03" db="EMBL/GenBank/DDBJ databases">
        <title>Phenotypic and genomic properties of Cyclonatronum proteinivorum gen. nov., sp. nov., a haloalkaliphilic bacteroidete from soda lakes possessing Na+-translocating rhodopsin.</title>
        <authorList>
            <person name="Toshchakov S.V."/>
            <person name="Korzhenkov A."/>
            <person name="Samarov N.I."/>
            <person name="Kublanov I.V."/>
            <person name="Muntyan M.S."/>
            <person name="Sorokin D.Y."/>
        </authorList>
    </citation>
    <scope>NUCLEOTIDE SEQUENCE [LARGE SCALE GENOMIC DNA]</scope>
    <source>
        <strain evidence="17 18">Omega</strain>
    </source>
</reference>
<dbReference type="PANTHER" id="PTHR30305:SF1">
    <property type="entry name" value="HPR KINASE_PHOSPHORYLASE"/>
    <property type="match status" value="1"/>
</dbReference>